<dbReference type="InterPro" id="IPR001680">
    <property type="entry name" value="WD40_rpt"/>
</dbReference>
<dbReference type="FunCoup" id="F4RUB1">
    <property type="interactions" value="98"/>
</dbReference>
<feature type="domain" description="DUF1899" evidence="11">
    <location>
        <begin position="3"/>
        <end position="67"/>
    </location>
</feature>
<comment type="subunit">
    <text evidence="7">Binds to F-actin.</text>
</comment>
<feature type="region of interest" description="Disordered" evidence="10">
    <location>
        <begin position="470"/>
        <end position="507"/>
    </location>
</feature>
<dbReference type="PROSITE" id="PS50082">
    <property type="entry name" value="WD_REPEATS_2"/>
    <property type="match status" value="1"/>
</dbReference>
<dbReference type="OrthoDB" id="1850764at2759"/>
<dbReference type="InterPro" id="IPR036322">
    <property type="entry name" value="WD40_repeat_dom_sf"/>
</dbReference>
<evidence type="ECO:0000256" key="2">
    <source>
        <dbReference type="ARBA" id="ARBA00022553"/>
    </source>
</evidence>
<dbReference type="eggNOG" id="KOG0303">
    <property type="taxonomic scope" value="Eukaryota"/>
</dbReference>
<dbReference type="GO" id="GO:0071846">
    <property type="term" value="P:actin filament debranching"/>
    <property type="evidence" value="ECO:0007669"/>
    <property type="project" value="EnsemblFungi"/>
</dbReference>
<gene>
    <name evidence="12" type="ORF">MELLADRAFT_49296</name>
</gene>
<dbReference type="PANTHER" id="PTHR10856">
    <property type="entry name" value="CORONIN"/>
    <property type="match status" value="1"/>
</dbReference>
<name>F4RUB1_MELLP</name>
<evidence type="ECO:0000256" key="3">
    <source>
        <dbReference type="ARBA" id="ARBA00022574"/>
    </source>
</evidence>
<dbReference type="GO" id="GO:0110085">
    <property type="term" value="C:mitotic actomyosin contractile ring"/>
    <property type="evidence" value="ECO:0007669"/>
    <property type="project" value="EnsemblFungi"/>
</dbReference>
<evidence type="ECO:0000313" key="12">
    <source>
        <dbReference type="EMBL" id="EGG03903.1"/>
    </source>
</evidence>
<keyword evidence="4 9" id="KW-0677">Repeat</keyword>
<dbReference type="VEuPathDB" id="FungiDB:MELLADRAFT_49296"/>
<dbReference type="HOGENOM" id="CLU_026859_3_2_1"/>
<feature type="repeat" description="WD" evidence="8">
    <location>
        <begin position="176"/>
        <end position="217"/>
    </location>
</feature>
<dbReference type="RefSeq" id="XP_007412696.1">
    <property type="nucleotide sequence ID" value="XM_007412634.1"/>
</dbReference>
<dbReference type="GO" id="GO:0007015">
    <property type="term" value="P:actin filament organization"/>
    <property type="evidence" value="ECO:0007669"/>
    <property type="project" value="EnsemblFungi"/>
</dbReference>
<dbReference type="EMBL" id="GL883121">
    <property type="protein sequence ID" value="EGG03903.1"/>
    <property type="molecule type" value="Genomic_DNA"/>
</dbReference>
<evidence type="ECO:0000256" key="5">
    <source>
        <dbReference type="ARBA" id="ARBA00023054"/>
    </source>
</evidence>
<dbReference type="GO" id="GO:2000601">
    <property type="term" value="P:positive regulation of Arp2/3 complex-mediated actin nucleation"/>
    <property type="evidence" value="ECO:0007669"/>
    <property type="project" value="EnsemblFungi"/>
</dbReference>
<keyword evidence="6" id="KW-0009">Actin-binding</keyword>
<dbReference type="InterPro" id="IPR015943">
    <property type="entry name" value="WD40/YVTN_repeat-like_dom_sf"/>
</dbReference>
<keyword evidence="3 8" id="KW-0853">WD repeat</keyword>
<dbReference type="GO" id="GO:0030479">
    <property type="term" value="C:actin cortical patch"/>
    <property type="evidence" value="ECO:0007669"/>
    <property type="project" value="EnsemblFungi"/>
</dbReference>
<evidence type="ECO:0000259" key="11">
    <source>
        <dbReference type="SMART" id="SM01166"/>
    </source>
</evidence>
<evidence type="ECO:0000256" key="9">
    <source>
        <dbReference type="RuleBase" id="RU280818"/>
    </source>
</evidence>
<dbReference type="GO" id="GO:0051666">
    <property type="term" value="P:actin cortical patch localization"/>
    <property type="evidence" value="ECO:0007669"/>
    <property type="project" value="EnsemblFungi"/>
</dbReference>
<dbReference type="GO" id="GO:0051015">
    <property type="term" value="F:actin filament binding"/>
    <property type="evidence" value="ECO:0007669"/>
    <property type="project" value="EnsemblFungi"/>
</dbReference>
<dbReference type="GO" id="GO:0071933">
    <property type="term" value="F:Arp2/3 complex binding"/>
    <property type="evidence" value="ECO:0007669"/>
    <property type="project" value="EnsemblFungi"/>
</dbReference>
<dbReference type="KEGG" id="mlr:MELLADRAFT_49296"/>
<evidence type="ECO:0000256" key="10">
    <source>
        <dbReference type="SAM" id="MobiDB-lite"/>
    </source>
</evidence>
<dbReference type="SMART" id="SM00320">
    <property type="entry name" value="WD40"/>
    <property type="match status" value="3"/>
</dbReference>
<dbReference type="Proteomes" id="UP000001072">
    <property type="component" value="Unassembled WGS sequence"/>
</dbReference>
<accession>F4RUB1</accession>
<proteinExistence type="inferred from homology"/>
<evidence type="ECO:0000256" key="1">
    <source>
        <dbReference type="ARBA" id="ARBA00009482"/>
    </source>
</evidence>
<dbReference type="SMART" id="SM01166">
    <property type="entry name" value="DUF1899"/>
    <property type="match status" value="1"/>
</dbReference>
<dbReference type="GO" id="GO:0008017">
    <property type="term" value="F:microtubule binding"/>
    <property type="evidence" value="ECO:0007669"/>
    <property type="project" value="EnsemblFungi"/>
</dbReference>
<dbReference type="InParanoid" id="F4RUB1"/>
<dbReference type="FunFam" id="2.130.10.10:FF:000197">
    <property type="entry name" value="Coronin"/>
    <property type="match status" value="1"/>
</dbReference>
<dbReference type="Pfam" id="PF08953">
    <property type="entry name" value="DUF1899"/>
    <property type="match status" value="1"/>
</dbReference>
<feature type="compositionally biased region" description="Basic and acidic residues" evidence="10">
    <location>
        <begin position="485"/>
        <end position="507"/>
    </location>
</feature>
<dbReference type="SMART" id="SM01167">
    <property type="entry name" value="DUF1900"/>
    <property type="match status" value="1"/>
</dbReference>
<organism evidence="13">
    <name type="scientific">Melampsora larici-populina (strain 98AG31 / pathotype 3-4-7)</name>
    <name type="common">Poplar leaf rust fungus</name>
    <dbReference type="NCBI Taxonomy" id="747676"/>
    <lineage>
        <taxon>Eukaryota</taxon>
        <taxon>Fungi</taxon>
        <taxon>Dikarya</taxon>
        <taxon>Basidiomycota</taxon>
        <taxon>Pucciniomycotina</taxon>
        <taxon>Pucciniomycetes</taxon>
        <taxon>Pucciniales</taxon>
        <taxon>Melampsoraceae</taxon>
        <taxon>Melampsora</taxon>
    </lineage>
</organism>
<keyword evidence="2" id="KW-0597">Phosphoprotein</keyword>
<dbReference type="GO" id="GO:0030139">
    <property type="term" value="C:endocytic vesicle"/>
    <property type="evidence" value="ECO:0007669"/>
    <property type="project" value="EnsemblFungi"/>
</dbReference>
<dbReference type="GO" id="GO:1990819">
    <property type="term" value="C:mating projection actin fusion focus"/>
    <property type="evidence" value="ECO:0007669"/>
    <property type="project" value="EnsemblFungi"/>
</dbReference>
<dbReference type="Pfam" id="PF00400">
    <property type="entry name" value="WD40"/>
    <property type="match status" value="2"/>
</dbReference>
<protein>
    <recommendedName>
        <fullName evidence="9">Coronin</fullName>
    </recommendedName>
</protein>
<keyword evidence="5" id="KW-0175">Coiled coil</keyword>
<dbReference type="Gene3D" id="2.130.10.10">
    <property type="entry name" value="YVTN repeat-like/Quinoprotein amine dehydrogenase"/>
    <property type="match status" value="1"/>
</dbReference>
<dbReference type="GO" id="GO:0034316">
    <property type="term" value="P:negative regulation of Arp2/3 complex-mediated actin nucleation"/>
    <property type="evidence" value="ECO:0007669"/>
    <property type="project" value="EnsemblFungi"/>
</dbReference>
<dbReference type="Pfam" id="PF16300">
    <property type="entry name" value="WD40_4"/>
    <property type="match status" value="1"/>
</dbReference>
<reference evidence="13" key="1">
    <citation type="journal article" date="2011" name="Proc. Natl. Acad. Sci. U.S.A.">
        <title>Obligate biotrophy features unraveled by the genomic analysis of rust fungi.</title>
        <authorList>
            <person name="Duplessis S."/>
            <person name="Cuomo C.A."/>
            <person name="Lin Y.-C."/>
            <person name="Aerts A."/>
            <person name="Tisserant E."/>
            <person name="Veneault-Fourrey C."/>
            <person name="Joly D.L."/>
            <person name="Hacquard S."/>
            <person name="Amselem J."/>
            <person name="Cantarel B.L."/>
            <person name="Chiu R."/>
            <person name="Coutinho P.M."/>
            <person name="Feau N."/>
            <person name="Field M."/>
            <person name="Frey P."/>
            <person name="Gelhaye E."/>
            <person name="Goldberg J."/>
            <person name="Grabherr M.G."/>
            <person name="Kodira C.D."/>
            <person name="Kohler A."/>
            <person name="Kuees U."/>
            <person name="Lindquist E.A."/>
            <person name="Lucas S.M."/>
            <person name="Mago R."/>
            <person name="Mauceli E."/>
            <person name="Morin E."/>
            <person name="Murat C."/>
            <person name="Pangilinan J.L."/>
            <person name="Park R."/>
            <person name="Pearson M."/>
            <person name="Quesneville H."/>
            <person name="Rouhier N."/>
            <person name="Sakthikumar S."/>
            <person name="Salamov A.A."/>
            <person name="Schmutz J."/>
            <person name="Selles B."/>
            <person name="Shapiro H."/>
            <person name="Tanguay P."/>
            <person name="Tuskan G.A."/>
            <person name="Henrissat B."/>
            <person name="Van de Peer Y."/>
            <person name="Rouze P."/>
            <person name="Ellis J.G."/>
            <person name="Dodds P.N."/>
            <person name="Schein J.E."/>
            <person name="Zhong S."/>
            <person name="Hamelin R.C."/>
            <person name="Grigoriev I.V."/>
            <person name="Szabo L.J."/>
            <person name="Martin F."/>
        </authorList>
    </citation>
    <scope>NUCLEOTIDE SEQUENCE [LARGE SCALE GENOMIC DNA]</scope>
    <source>
        <strain evidence="13">98AG31 / pathotype 3-4-7</strain>
    </source>
</reference>
<comment type="similarity">
    <text evidence="1 9">Belongs to the WD repeat coronin family.</text>
</comment>
<evidence type="ECO:0000256" key="6">
    <source>
        <dbReference type="ARBA" id="ARBA00023203"/>
    </source>
</evidence>
<evidence type="ECO:0000313" key="13">
    <source>
        <dbReference type="Proteomes" id="UP000001072"/>
    </source>
</evidence>
<keyword evidence="13" id="KW-1185">Reference proteome</keyword>
<dbReference type="STRING" id="747676.F4RUB1"/>
<evidence type="ECO:0000256" key="8">
    <source>
        <dbReference type="PROSITE-ProRule" id="PRU00221"/>
    </source>
</evidence>
<dbReference type="InterPro" id="IPR015048">
    <property type="entry name" value="DUF1899"/>
</dbReference>
<dbReference type="GO" id="GO:0030674">
    <property type="term" value="F:protein-macromolecule adaptor activity"/>
    <property type="evidence" value="ECO:0007669"/>
    <property type="project" value="EnsemblFungi"/>
</dbReference>
<sequence>MSRFVRQSSYRHVYGQSSKREMCFDNIKVSASAWDTNLAAANPKFLSVNYQASGGGAFLVAPLSHTGKLPDLYPLCRAHTAPVLDTSFSPFCDTLIASSGEDGKVVLTQIDEEKLNAALRSEKPEVSDLEPTVRLNGHVRKAGHVKWHPVAENVLASASLEVKVWDVEKGSCVVELPQQPDMVGSMSFNWTGTLLATTCKDKKLRIFDLRSGQQASIADSHTGIKGSRVEWMGRMDRICTTGFSKLSDRQVFVWNAGEIGKGPLKQMTVDTSSGTLMPFWSDNDILFLAGKGDGNIRYYEYEADDLHYLTEYKSSDPQRGMCWLPRRALNTQDCEIARAYKVTNYLVEPISFIVPRKSDSFQADIYPPALSATPALSASEFFGGKTSEPILVSLETQSETSAPPLKSSAYAAPAPVSVSTSVAASSVPVESLPSPIVPKQEENLEVEMAPPPSSSISSNHRMESSPRLMARGLPLVPSNPSGSGTEKDRERDQQIDRLEKENEGLREELEEKDCVIRNLELQLEKLKTNQRKIMELSHDSL</sequence>
<dbReference type="GeneID" id="18928598"/>
<evidence type="ECO:0000256" key="4">
    <source>
        <dbReference type="ARBA" id="ARBA00022737"/>
    </source>
</evidence>
<dbReference type="GO" id="GO:0007017">
    <property type="term" value="P:microtubule-based process"/>
    <property type="evidence" value="ECO:0007669"/>
    <property type="project" value="EnsemblFungi"/>
</dbReference>
<dbReference type="InterPro" id="IPR015505">
    <property type="entry name" value="Coronin"/>
</dbReference>
<evidence type="ECO:0000256" key="7">
    <source>
        <dbReference type="ARBA" id="ARBA00062568"/>
    </source>
</evidence>
<dbReference type="PANTHER" id="PTHR10856:SF0">
    <property type="entry name" value="CORONIN"/>
    <property type="match status" value="1"/>
</dbReference>
<dbReference type="AlphaFoldDB" id="F4RUB1"/>
<dbReference type="SUPFAM" id="SSF50978">
    <property type="entry name" value="WD40 repeat-like"/>
    <property type="match status" value="1"/>
</dbReference>